<name>A0A4Y2IIK6_ARAVE</name>
<dbReference type="EMBL" id="BGPR01106835">
    <property type="protein sequence ID" value="GBM77613.1"/>
    <property type="molecule type" value="Genomic_DNA"/>
</dbReference>
<reference evidence="1 2" key="1">
    <citation type="journal article" date="2019" name="Sci. Rep.">
        <title>Orb-weaving spider Araneus ventricosus genome elucidates the spidroin gene catalogue.</title>
        <authorList>
            <person name="Kono N."/>
            <person name="Nakamura H."/>
            <person name="Ohtoshi R."/>
            <person name="Moran D.A.P."/>
            <person name="Shinohara A."/>
            <person name="Yoshida Y."/>
            <person name="Fujiwara M."/>
            <person name="Mori M."/>
            <person name="Tomita M."/>
            <person name="Arakawa K."/>
        </authorList>
    </citation>
    <scope>NUCLEOTIDE SEQUENCE [LARGE SCALE GENOMIC DNA]</scope>
</reference>
<proteinExistence type="predicted"/>
<evidence type="ECO:0000313" key="2">
    <source>
        <dbReference type="Proteomes" id="UP000499080"/>
    </source>
</evidence>
<evidence type="ECO:0000313" key="1">
    <source>
        <dbReference type="EMBL" id="GBM77613.1"/>
    </source>
</evidence>
<comment type="caution">
    <text evidence="1">The sequence shown here is derived from an EMBL/GenBank/DDBJ whole genome shotgun (WGS) entry which is preliminary data.</text>
</comment>
<dbReference type="Proteomes" id="UP000499080">
    <property type="component" value="Unassembled WGS sequence"/>
</dbReference>
<dbReference type="AlphaFoldDB" id="A0A4Y2IIK6"/>
<accession>A0A4Y2IIK6</accession>
<feature type="non-terminal residue" evidence="1">
    <location>
        <position position="1"/>
    </location>
</feature>
<protein>
    <submittedName>
        <fullName evidence="1">Uncharacterized protein</fullName>
    </submittedName>
</protein>
<sequence length="48" mass="5427">SSEFCYPSLQVTSNHRSCTSTLPSHITPSANMTRRVFEPIELGMEVRE</sequence>
<organism evidence="1 2">
    <name type="scientific">Araneus ventricosus</name>
    <name type="common">Orbweaver spider</name>
    <name type="synonym">Epeira ventricosa</name>
    <dbReference type="NCBI Taxonomy" id="182803"/>
    <lineage>
        <taxon>Eukaryota</taxon>
        <taxon>Metazoa</taxon>
        <taxon>Ecdysozoa</taxon>
        <taxon>Arthropoda</taxon>
        <taxon>Chelicerata</taxon>
        <taxon>Arachnida</taxon>
        <taxon>Araneae</taxon>
        <taxon>Araneomorphae</taxon>
        <taxon>Entelegynae</taxon>
        <taxon>Araneoidea</taxon>
        <taxon>Araneidae</taxon>
        <taxon>Araneus</taxon>
    </lineage>
</organism>
<keyword evidence="2" id="KW-1185">Reference proteome</keyword>
<gene>
    <name evidence="1" type="ORF">AVEN_179145_1</name>
</gene>